<dbReference type="InterPro" id="IPR051693">
    <property type="entry name" value="UPF0046_metallophosphoest"/>
</dbReference>
<gene>
    <name evidence="1" type="ORF">KUTeg_015317</name>
</gene>
<keyword evidence="2" id="KW-1185">Reference proteome</keyword>
<organism evidence="1 2">
    <name type="scientific">Tegillarca granosa</name>
    <name type="common">Malaysian cockle</name>
    <name type="synonym">Anadara granosa</name>
    <dbReference type="NCBI Taxonomy" id="220873"/>
    <lineage>
        <taxon>Eukaryota</taxon>
        <taxon>Metazoa</taxon>
        <taxon>Spiralia</taxon>
        <taxon>Lophotrochozoa</taxon>
        <taxon>Mollusca</taxon>
        <taxon>Bivalvia</taxon>
        <taxon>Autobranchia</taxon>
        <taxon>Pteriomorphia</taxon>
        <taxon>Arcoida</taxon>
        <taxon>Arcoidea</taxon>
        <taxon>Arcidae</taxon>
        <taxon>Tegillarca</taxon>
    </lineage>
</organism>
<dbReference type="Proteomes" id="UP001217089">
    <property type="component" value="Unassembled WGS sequence"/>
</dbReference>
<dbReference type="Gene3D" id="3.60.21.10">
    <property type="match status" value="1"/>
</dbReference>
<evidence type="ECO:0008006" key="3">
    <source>
        <dbReference type="Google" id="ProtNLM"/>
    </source>
</evidence>
<evidence type="ECO:0000313" key="2">
    <source>
        <dbReference type="Proteomes" id="UP001217089"/>
    </source>
</evidence>
<evidence type="ECO:0000313" key="1">
    <source>
        <dbReference type="EMBL" id="KAJ8307233.1"/>
    </source>
</evidence>
<accession>A0ABQ9EPS9</accession>
<dbReference type="EMBL" id="JARBDR010000793">
    <property type="protein sequence ID" value="KAJ8307233.1"/>
    <property type="molecule type" value="Genomic_DNA"/>
</dbReference>
<dbReference type="InterPro" id="IPR029052">
    <property type="entry name" value="Metallo-depent_PP-like"/>
</dbReference>
<comment type="caution">
    <text evidence="1">The sequence shown here is derived from an EMBL/GenBank/DDBJ whole genome shotgun (WGS) entry which is preliminary data.</text>
</comment>
<sequence length="137" mass="15448">MLLYLRQPEFCGWGFNLDRGQHLLDKWNLIPDDTDILITHGPPLGYGDKCFDGQYVGCTELLSTIQKRVKPKYHIAGHIHEDYGITSDGHTTYINASTCTLRYKAINPPVVFDFPLPAGSSKQEVLDIVIKPESKKT</sequence>
<name>A0ABQ9EPS9_TEGGR</name>
<proteinExistence type="predicted"/>
<dbReference type="PANTHER" id="PTHR12905:SF0">
    <property type="entry name" value="CALCINEURIN-LIKE PHOSPHOESTERASE DOMAIN-CONTAINING PROTEIN"/>
    <property type="match status" value="1"/>
</dbReference>
<dbReference type="SUPFAM" id="SSF56300">
    <property type="entry name" value="Metallo-dependent phosphatases"/>
    <property type="match status" value="1"/>
</dbReference>
<reference evidence="1 2" key="1">
    <citation type="submission" date="2022-12" db="EMBL/GenBank/DDBJ databases">
        <title>Chromosome-level genome of Tegillarca granosa.</title>
        <authorList>
            <person name="Kim J."/>
        </authorList>
    </citation>
    <scope>NUCLEOTIDE SEQUENCE [LARGE SCALE GENOMIC DNA]</scope>
    <source>
        <strain evidence="1">Teg-2019</strain>
        <tissue evidence="1">Adductor muscle</tissue>
    </source>
</reference>
<protein>
    <recommendedName>
        <fullName evidence="3">Calcineurin-like phosphoesterase domain-containing protein</fullName>
    </recommendedName>
</protein>
<dbReference type="PANTHER" id="PTHR12905">
    <property type="entry name" value="METALLOPHOSPHOESTERASE"/>
    <property type="match status" value="1"/>
</dbReference>